<gene>
    <name evidence="3" type="ORF">FGF67_16465</name>
</gene>
<name>A0A5C4SBW9_9FLAO</name>
<keyword evidence="1" id="KW-0732">Signal</keyword>
<dbReference type="Pfam" id="PF11008">
    <property type="entry name" value="DUF2846"/>
    <property type="match status" value="1"/>
</dbReference>
<dbReference type="RefSeq" id="WP_139698854.1">
    <property type="nucleotide sequence ID" value="NZ_CP074074.1"/>
</dbReference>
<keyword evidence="4" id="KW-1185">Reference proteome</keyword>
<dbReference type="InterPro" id="IPR022548">
    <property type="entry name" value="DUF2846"/>
</dbReference>
<dbReference type="Proteomes" id="UP000308713">
    <property type="component" value="Unassembled WGS sequence"/>
</dbReference>
<feature type="domain" description="DUF2846" evidence="2">
    <location>
        <begin position="87"/>
        <end position="163"/>
    </location>
</feature>
<evidence type="ECO:0000313" key="3">
    <source>
        <dbReference type="EMBL" id="TNJ41100.1"/>
    </source>
</evidence>
<dbReference type="AlphaFoldDB" id="A0A5C4SBW9"/>
<evidence type="ECO:0000256" key="1">
    <source>
        <dbReference type="SAM" id="SignalP"/>
    </source>
</evidence>
<accession>A0A5C4SBW9</accession>
<reference evidence="3 4" key="1">
    <citation type="submission" date="2019-05" db="EMBL/GenBank/DDBJ databases">
        <title>Tamlana fucoidanivorans sp. nov., isolated from the surface of algae collected from Fujian province in China.</title>
        <authorList>
            <person name="Li J."/>
        </authorList>
    </citation>
    <scope>NUCLEOTIDE SEQUENCE [LARGE SCALE GENOMIC DNA]</scope>
    <source>
        <strain evidence="3 4">CW2-9</strain>
    </source>
</reference>
<protein>
    <submittedName>
        <fullName evidence="3">DUF2846 domain-containing protein</fullName>
    </submittedName>
</protein>
<feature type="chain" id="PRO_5022776154" evidence="1">
    <location>
        <begin position="21"/>
        <end position="205"/>
    </location>
</feature>
<dbReference type="OrthoDB" id="1438111at2"/>
<comment type="caution">
    <text evidence="3">The sequence shown here is derived from an EMBL/GenBank/DDBJ whole genome shotgun (WGS) entry which is preliminary data.</text>
</comment>
<sequence length="205" mass="23623">MKKIFTIALTLFTFISFSQSNDSDYLVTVDNDTIHCKIIELKNKKISYTINGEKGKKKKNIFKFADVHFANTSIIKNPLEIKIEKPEQGFAHVYFYRPYVYTGSALACKVEYNGNSFINIKTHSYYLHKVKAGEVHKYNQKNLKKDIIEIDAKDGEIYFIRGSFGGTGEAFINNMNMSNSLHIFKDNPKVAEYVILTMKKESPKY</sequence>
<proteinExistence type="predicted"/>
<evidence type="ECO:0000259" key="2">
    <source>
        <dbReference type="Pfam" id="PF11008"/>
    </source>
</evidence>
<feature type="signal peptide" evidence="1">
    <location>
        <begin position="1"/>
        <end position="20"/>
    </location>
</feature>
<organism evidence="3 4">
    <name type="scientific">Allotamlana fucoidanivorans</name>
    <dbReference type="NCBI Taxonomy" id="2583814"/>
    <lineage>
        <taxon>Bacteria</taxon>
        <taxon>Pseudomonadati</taxon>
        <taxon>Bacteroidota</taxon>
        <taxon>Flavobacteriia</taxon>
        <taxon>Flavobacteriales</taxon>
        <taxon>Flavobacteriaceae</taxon>
        <taxon>Allotamlana</taxon>
    </lineage>
</organism>
<evidence type="ECO:0000313" key="4">
    <source>
        <dbReference type="Proteomes" id="UP000308713"/>
    </source>
</evidence>
<dbReference type="EMBL" id="VDCS01000028">
    <property type="protein sequence ID" value="TNJ41100.1"/>
    <property type="molecule type" value="Genomic_DNA"/>
</dbReference>